<evidence type="ECO:0000256" key="1">
    <source>
        <dbReference type="SAM" id="MobiDB-lite"/>
    </source>
</evidence>
<proteinExistence type="predicted"/>
<accession>A0ABS9X6P4</accession>
<comment type="caution">
    <text evidence="3">The sequence shown here is derived from an EMBL/GenBank/DDBJ whole genome shotgun (WGS) entry which is preliminary data.</text>
</comment>
<keyword evidence="2" id="KW-0732">Signal</keyword>
<feature type="signal peptide" evidence="2">
    <location>
        <begin position="1"/>
        <end position="21"/>
    </location>
</feature>
<evidence type="ECO:0000256" key="2">
    <source>
        <dbReference type="SAM" id="SignalP"/>
    </source>
</evidence>
<evidence type="ECO:0000313" key="3">
    <source>
        <dbReference type="EMBL" id="MCI2285908.1"/>
    </source>
</evidence>
<evidence type="ECO:0000313" key="4">
    <source>
        <dbReference type="Proteomes" id="UP001139646"/>
    </source>
</evidence>
<keyword evidence="4" id="KW-1185">Reference proteome</keyword>
<dbReference type="PROSITE" id="PS51257">
    <property type="entry name" value="PROKAR_LIPOPROTEIN"/>
    <property type="match status" value="1"/>
</dbReference>
<feature type="region of interest" description="Disordered" evidence="1">
    <location>
        <begin position="199"/>
        <end position="223"/>
    </location>
</feature>
<organism evidence="3 4">
    <name type="scientific">Colwellia maritima</name>
    <dbReference type="NCBI Taxonomy" id="2912588"/>
    <lineage>
        <taxon>Bacteria</taxon>
        <taxon>Pseudomonadati</taxon>
        <taxon>Pseudomonadota</taxon>
        <taxon>Gammaproteobacteria</taxon>
        <taxon>Alteromonadales</taxon>
        <taxon>Colwelliaceae</taxon>
        <taxon>Colwellia</taxon>
    </lineage>
</organism>
<dbReference type="Proteomes" id="UP001139646">
    <property type="component" value="Unassembled WGS sequence"/>
</dbReference>
<dbReference type="RefSeq" id="WP_242288927.1">
    <property type="nucleotide sequence ID" value="NZ_JAKKSL010000007.1"/>
</dbReference>
<reference evidence="3" key="1">
    <citation type="submission" date="2022-01" db="EMBL/GenBank/DDBJ databases">
        <title>Colwellia maritima, isolated from seawater.</title>
        <authorList>
            <person name="Kristyanto S."/>
            <person name="Jung J."/>
            <person name="Jeon C.O."/>
        </authorList>
    </citation>
    <scope>NUCLEOTIDE SEQUENCE</scope>
    <source>
        <strain evidence="3">MSW7</strain>
    </source>
</reference>
<dbReference type="EMBL" id="JAKKSL010000007">
    <property type="protein sequence ID" value="MCI2285908.1"/>
    <property type="molecule type" value="Genomic_DNA"/>
</dbReference>
<protein>
    <submittedName>
        <fullName evidence="3">TraV family lipoprotein</fullName>
    </submittedName>
</protein>
<feature type="chain" id="PRO_5046702105" evidence="2">
    <location>
        <begin position="22"/>
        <end position="223"/>
    </location>
</feature>
<name>A0ABS9X6P4_9GAMM</name>
<keyword evidence="3" id="KW-0449">Lipoprotein</keyword>
<sequence length="223" mass="24742">MNISKLVLLASVALFALSGCALQPIGKEEFTCGSLKKGGVCLGPRDIYELTNNRESLEELTQEELNSQKSGEKMISSGSAKTVSATTSSDNNVYEARTKEQHSSNSYQSAKVIPQTRFDNENRDGFMAWPNNGEPLAPEALAVMTEPKAMRVMVTAWKDNSGFLNLPGYIYVDVQPKTWKYGEDANLRPTRVVPLQMRKESQQTIRDRKHKKRGVSPLEVAGQ</sequence>
<gene>
    <name evidence="3" type="ORF">L3081_24085</name>
</gene>
<dbReference type="InterPro" id="IPR014118">
    <property type="entry name" value="T4SS_TraV"/>
</dbReference>
<dbReference type="Pfam" id="PF09676">
    <property type="entry name" value="TraV"/>
    <property type="match status" value="1"/>
</dbReference>